<protein>
    <submittedName>
        <fullName evidence="2">Planctomycete cytochrome C</fullName>
    </submittedName>
</protein>
<reference evidence="2 3" key="1">
    <citation type="submission" date="2019-02" db="EMBL/GenBank/DDBJ databases">
        <title>Deep-cultivation of Planctomycetes and their phenomic and genomic characterization uncovers novel biology.</title>
        <authorList>
            <person name="Wiegand S."/>
            <person name="Jogler M."/>
            <person name="Boedeker C."/>
            <person name="Pinto D."/>
            <person name="Vollmers J."/>
            <person name="Rivas-Marin E."/>
            <person name="Kohn T."/>
            <person name="Peeters S.H."/>
            <person name="Heuer A."/>
            <person name="Rast P."/>
            <person name="Oberbeckmann S."/>
            <person name="Bunk B."/>
            <person name="Jeske O."/>
            <person name="Meyerdierks A."/>
            <person name="Storesund J.E."/>
            <person name="Kallscheuer N."/>
            <person name="Luecker S."/>
            <person name="Lage O.M."/>
            <person name="Pohl T."/>
            <person name="Merkel B.J."/>
            <person name="Hornburger P."/>
            <person name="Mueller R.-W."/>
            <person name="Bruemmer F."/>
            <person name="Labrenz M."/>
            <person name="Spormann A.M."/>
            <person name="Op den Camp H."/>
            <person name="Overmann J."/>
            <person name="Amann R."/>
            <person name="Jetten M.S.M."/>
            <person name="Mascher T."/>
            <person name="Medema M.H."/>
            <person name="Devos D.P."/>
            <person name="Kaster A.-K."/>
            <person name="Ovreas L."/>
            <person name="Rohde M."/>
            <person name="Galperin M.Y."/>
            <person name="Jogler C."/>
        </authorList>
    </citation>
    <scope>NUCLEOTIDE SEQUENCE [LARGE SCALE GENOMIC DNA]</scope>
    <source>
        <strain evidence="2 3">Mal48</strain>
    </source>
</reference>
<name>A0A517QNT7_9PLAN</name>
<dbReference type="OrthoDB" id="127107at2"/>
<feature type="domain" description="Tyrosinase copper-binding" evidence="1">
    <location>
        <begin position="465"/>
        <end position="476"/>
    </location>
</feature>
<accession>A0A517QNT7</accession>
<dbReference type="InterPro" id="IPR011444">
    <property type="entry name" value="DUF1549"/>
</dbReference>
<organism evidence="2 3">
    <name type="scientific">Thalassoglobus polymorphus</name>
    <dbReference type="NCBI Taxonomy" id="2527994"/>
    <lineage>
        <taxon>Bacteria</taxon>
        <taxon>Pseudomonadati</taxon>
        <taxon>Planctomycetota</taxon>
        <taxon>Planctomycetia</taxon>
        <taxon>Planctomycetales</taxon>
        <taxon>Planctomycetaceae</taxon>
        <taxon>Thalassoglobus</taxon>
    </lineage>
</organism>
<evidence type="ECO:0000259" key="1">
    <source>
        <dbReference type="PROSITE" id="PS00498"/>
    </source>
</evidence>
<dbReference type="RefSeq" id="WP_145199387.1">
    <property type="nucleotide sequence ID" value="NZ_CP036267.1"/>
</dbReference>
<evidence type="ECO:0000313" key="3">
    <source>
        <dbReference type="Proteomes" id="UP000315724"/>
    </source>
</evidence>
<dbReference type="Pfam" id="PF07635">
    <property type="entry name" value="PSCyt1"/>
    <property type="match status" value="1"/>
</dbReference>
<dbReference type="KEGG" id="tpol:Mal48_25460"/>
<dbReference type="Proteomes" id="UP000315724">
    <property type="component" value="Chromosome"/>
</dbReference>
<dbReference type="AlphaFoldDB" id="A0A517QNT7"/>
<dbReference type="PANTHER" id="PTHR35889:SF3">
    <property type="entry name" value="F-BOX DOMAIN-CONTAINING PROTEIN"/>
    <property type="match status" value="1"/>
</dbReference>
<dbReference type="PROSITE" id="PS00498">
    <property type="entry name" value="TYROSINASE_2"/>
    <property type="match status" value="1"/>
</dbReference>
<dbReference type="Pfam" id="PF07587">
    <property type="entry name" value="PSD1"/>
    <property type="match status" value="1"/>
</dbReference>
<proteinExistence type="predicted"/>
<sequence>MIEQEVRKLLLASLVLGCVLGLVQNTVQGEESTALIEQFENEIRPLLIDHCIECHQQDNDSGSLVINSRESLIKGGDSGPAIQPGDPERSLLIQAVHRSGELKMPPDEPLNDRQKQALVQWVKAGAVWPEKSPPLAITVHQNALKHWAFQQVVQPKVPSFPGNNWIRNPIDAFILQKLTSNELKPSPMADSRTLIRRVSYTLTGLPPTAEQIETIAKDFSAKSYEEQVDKLLASEHYGEQWARHWLDVARYSDTKGYVYAREERFWPHAWVYRDWVVDALNSDMPYDRFLLLQLAADQVEDSQRQDLAAMGFLTLGRRFLGVNHLIQDDRIDVVTRGTMGLTVGCARCHDHKYDPIPTADYYSLFGVFNNSAENLVRLSAPGTESEEFEAELKKRIELQATKLAESRTEASNRARSRVREYLIAQTELQKYPPKGFDQIFSKSDLLPAFVWKWERYLDAAKRNNDPIFIPWHRYADLNQESFVEQAEIVTAELHKASSVEMNSLVLARFETPPASFVEVINRYADLFEEVRDAALKESFPGAFENHEQEEIRKILFSEFSPCFIPDEPIVHTEFFFDSSTTTQLWKLQGEVDRWIVNSKRNVPFALAMTDTVAPSDPQIFIRGNPVNAGRVVPRQFLSILSGENRQPFKTGSGRYELAQHIIDPKNPLTARVIVNRVWTHHFGQGLVSTPSDFGTRAETPSHPELLDWLTHRFIENGWSLKNLHRLILTSATYQQRSQFAETDIAQRAVKVDPENRLLSRMNSHRQTFEEFRDSLLSVSGELQLDLKGKPKDLFAPPFPKRRTLYGRVDRQYLPGTLRVFDFANPDLHIPKRSETTVPQQALFYLNHPMVLEQVRMLANSVSEKKTAEEKITALFQRTLLRPPTSDELAESLAFVASNEKVDQPIPPVTAKDWSYGFGKFDEEQKQVVGFTPLPHYTGDAWQGGDKWPDPKLGWVQLTSTGGHPGNTREKAAIRRWTAPRDGNFSVTTKLTHEAAPGDGIRAFIVSSSEGLLASAVVHQTHAEPGIDSVSLKKGETLDFVVDIKDVLNSDQYLWSVDIQEKISESATTWNSVADFTPKEFDLLTSWEQLAHLLICTNEFLFID</sequence>
<dbReference type="InterPro" id="IPR002227">
    <property type="entry name" value="Tyrosinase_Cu-bd"/>
</dbReference>
<dbReference type="Pfam" id="PF07583">
    <property type="entry name" value="PSCyt2"/>
    <property type="match status" value="1"/>
</dbReference>
<keyword evidence="3" id="KW-1185">Reference proteome</keyword>
<dbReference type="InterPro" id="IPR011429">
    <property type="entry name" value="Cyt_c_Planctomycete-type"/>
</dbReference>
<dbReference type="EMBL" id="CP036267">
    <property type="protein sequence ID" value="QDT33293.1"/>
    <property type="molecule type" value="Genomic_DNA"/>
</dbReference>
<dbReference type="GO" id="GO:0016491">
    <property type="term" value="F:oxidoreductase activity"/>
    <property type="evidence" value="ECO:0007669"/>
    <property type="project" value="InterPro"/>
</dbReference>
<gene>
    <name evidence="2" type="ORF">Mal48_25460</name>
</gene>
<dbReference type="InterPro" id="IPR022655">
    <property type="entry name" value="DUF1553"/>
</dbReference>
<dbReference type="PANTHER" id="PTHR35889">
    <property type="entry name" value="CYCLOINULO-OLIGOSACCHARIDE FRUCTANOTRANSFERASE-RELATED"/>
    <property type="match status" value="1"/>
</dbReference>
<evidence type="ECO:0000313" key="2">
    <source>
        <dbReference type="EMBL" id="QDT33293.1"/>
    </source>
</evidence>